<feature type="compositionally biased region" description="Basic and acidic residues" evidence="3">
    <location>
        <begin position="77"/>
        <end position="91"/>
    </location>
</feature>
<keyword evidence="4" id="KW-0812">Transmembrane</keyword>
<organism evidence="5 6">
    <name type="scientific">Calycina marina</name>
    <dbReference type="NCBI Taxonomy" id="1763456"/>
    <lineage>
        <taxon>Eukaryota</taxon>
        <taxon>Fungi</taxon>
        <taxon>Dikarya</taxon>
        <taxon>Ascomycota</taxon>
        <taxon>Pezizomycotina</taxon>
        <taxon>Leotiomycetes</taxon>
        <taxon>Helotiales</taxon>
        <taxon>Pezizellaceae</taxon>
        <taxon>Calycina</taxon>
    </lineage>
</organism>
<keyword evidence="1" id="KW-0880">Kelch repeat</keyword>
<evidence type="ECO:0000256" key="1">
    <source>
        <dbReference type="ARBA" id="ARBA00022441"/>
    </source>
</evidence>
<dbReference type="Pfam" id="PF24681">
    <property type="entry name" value="Kelch_KLHDC2_KLHL20_DRC7"/>
    <property type="match status" value="1"/>
</dbReference>
<comment type="caution">
    <text evidence="5">The sequence shown here is derived from an EMBL/GenBank/DDBJ whole genome shotgun (WGS) entry which is preliminary data.</text>
</comment>
<feature type="compositionally biased region" description="Basic and acidic residues" evidence="3">
    <location>
        <begin position="33"/>
        <end position="44"/>
    </location>
</feature>
<dbReference type="InterPro" id="IPR011043">
    <property type="entry name" value="Gal_Oxase/kelch_b-propeller"/>
</dbReference>
<evidence type="ECO:0000256" key="3">
    <source>
        <dbReference type="SAM" id="MobiDB-lite"/>
    </source>
</evidence>
<keyword evidence="4" id="KW-0472">Membrane</keyword>
<dbReference type="OrthoDB" id="10251809at2759"/>
<evidence type="ECO:0000256" key="2">
    <source>
        <dbReference type="ARBA" id="ARBA00022737"/>
    </source>
</evidence>
<feature type="transmembrane region" description="Helical" evidence="4">
    <location>
        <begin position="698"/>
        <end position="722"/>
    </location>
</feature>
<evidence type="ECO:0000313" key="6">
    <source>
        <dbReference type="Proteomes" id="UP000887226"/>
    </source>
</evidence>
<keyword evidence="4" id="KW-1133">Transmembrane helix</keyword>
<dbReference type="Gene3D" id="2.120.10.80">
    <property type="entry name" value="Kelch-type beta propeller"/>
    <property type="match status" value="2"/>
</dbReference>
<dbReference type="EMBL" id="MU254203">
    <property type="protein sequence ID" value="KAG9241498.1"/>
    <property type="molecule type" value="Genomic_DNA"/>
</dbReference>
<dbReference type="InterPro" id="IPR015915">
    <property type="entry name" value="Kelch-typ_b-propeller"/>
</dbReference>
<dbReference type="AlphaFoldDB" id="A0A9P8CC08"/>
<keyword evidence="2" id="KW-0677">Repeat</keyword>
<protein>
    <recommendedName>
        <fullName evidence="7">Kelch repeat-containing protein</fullName>
    </recommendedName>
</protein>
<feature type="compositionally biased region" description="Basic and acidic residues" evidence="3">
    <location>
        <begin position="1"/>
        <end position="22"/>
    </location>
</feature>
<keyword evidence="6" id="KW-1185">Reference proteome</keyword>
<dbReference type="Proteomes" id="UP000887226">
    <property type="component" value="Unassembled WGS sequence"/>
</dbReference>
<dbReference type="SUPFAM" id="SSF50965">
    <property type="entry name" value="Galactose oxidase, central domain"/>
    <property type="match status" value="1"/>
</dbReference>
<evidence type="ECO:0008006" key="7">
    <source>
        <dbReference type="Google" id="ProtNLM"/>
    </source>
</evidence>
<sequence length="889" mass="94531">MALVAFEHDVQSPESSSADRLRMSRPSFSQTKTSDRLRECDRRPTSSSSLSKPRRSVFREEGLNDLNHSVHPSHPVQNDRKRSISIAQKDDSDFREKNETFDYILRDIDCKDSSDEMKKARHTAWFSKLAKRPRTSSMASAPPGGFSTLPRTVLIAFLIAIVVPVFYHSSEDDKANINGADAEVIMRAELVENGSMIEGRADATSVCTRWAGQAANVNGSYYYYGGQTSVESGQTENTWNNDLVVLDLTKSWQIASPSISALPQPSGPPAVALGYLWHSYDSIFLYGGEFSDSPVTSPLPVSTWEYNIASGDWAEHANPKTSAGNYSEAGDIPVQRAAEGAGLSVPEIGRSWYFGGHLDLYTTSGWSNQIARVYLKSLLEFTHPGYANSGVESLGLMNAAPVGGVYRNITDGGIQADDGFTERADGVFVYVPGWGEQGIALGLAGGTNATMSEMNIIDIYDIANSTWYKQATSGTPPPIRVNPCAAVAAAPDRSSFNIYLYGGQNLIPYGSQIQMSDMYILTIPSFTWVQVDLEGQSAPPARAGHSCTMWDGQMVVMGGYVGTDISCDSPGVYVFNASSLEWTNYFTALVHPVSDSSSSSSSSDGSVSAQDSSVLQGSYGYQVPAAVQSIIGGSSHGGATATQPAVGSATAGPIGTGRPPTFTVTQSGSTVIQTAVSTSKPETSAEANAAKRKLTVPAIVAGVIAGAAGLLAAYLAFCTWLYRRQLNKYKDHVTIAQRTMFGSENSDTAWTANESAGAVRMSTKGSPAMLGPFGTVIGASGSESAESPSRDSSGAILSRDVTPLSQVISGSSSPPHYSGSMPNYMPQAKWGTYGRLSEEGEDTAYLGAASTVSGASTNSSVVDLTGGQEPSFFSVVLNPRRTLRVVNSD</sequence>
<accession>A0A9P8CC08</accession>
<name>A0A9P8CC08_9HELO</name>
<evidence type="ECO:0000256" key="4">
    <source>
        <dbReference type="SAM" id="Phobius"/>
    </source>
</evidence>
<proteinExistence type="predicted"/>
<evidence type="ECO:0000313" key="5">
    <source>
        <dbReference type="EMBL" id="KAG9241498.1"/>
    </source>
</evidence>
<feature type="region of interest" description="Disordered" evidence="3">
    <location>
        <begin position="1"/>
        <end position="91"/>
    </location>
</feature>
<feature type="region of interest" description="Disordered" evidence="3">
    <location>
        <begin position="641"/>
        <end position="667"/>
    </location>
</feature>
<reference evidence="5" key="1">
    <citation type="journal article" date="2021" name="IMA Fungus">
        <title>Genomic characterization of three marine fungi, including Emericellopsis atlantica sp. nov. with signatures of a generalist lifestyle and marine biomass degradation.</title>
        <authorList>
            <person name="Hagestad O.C."/>
            <person name="Hou L."/>
            <person name="Andersen J.H."/>
            <person name="Hansen E.H."/>
            <person name="Altermark B."/>
            <person name="Li C."/>
            <person name="Kuhnert E."/>
            <person name="Cox R.J."/>
            <person name="Crous P.W."/>
            <person name="Spatafora J.W."/>
            <person name="Lail K."/>
            <person name="Amirebrahimi M."/>
            <person name="Lipzen A."/>
            <person name="Pangilinan J."/>
            <person name="Andreopoulos W."/>
            <person name="Hayes R.D."/>
            <person name="Ng V."/>
            <person name="Grigoriev I.V."/>
            <person name="Jackson S.A."/>
            <person name="Sutton T.D.S."/>
            <person name="Dobson A.D.W."/>
            <person name="Rama T."/>
        </authorList>
    </citation>
    <scope>NUCLEOTIDE SEQUENCE</scope>
    <source>
        <strain evidence="5">TRa3180A</strain>
    </source>
</reference>
<dbReference type="PANTHER" id="PTHR46093:SF18">
    <property type="entry name" value="FIBRONECTIN TYPE-III DOMAIN-CONTAINING PROTEIN"/>
    <property type="match status" value="1"/>
</dbReference>
<gene>
    <name evidence="5" type="ORF">BJ878DRAFT_570110</name>
</gene>
<dbReference type="PANTHER" id="PTHR46093">
    <property type="entry name" value="ACYL-COA-BINDING DOMAIN-CONTAINING PROTEIN 5"/>
    <property type="match status" value="1"/>
</dbReference>